<feature type="compositionally biased region" description="Low complexity" evidence="2">
    <location>
        <begin position="88"/>
        <end position="101"/>
    </location>
</feature>
<feature type="region of interest" description="Disordered" evidence="2">
    <location>
        <begin position="55"/>
        <end position="76"/>
    </location>
</feature>
<dbReference type="InterPro" id="IPR009027">
    <property type="entry name" value="Ribosomal_bL9/RNase_H1_N"/>
</dbReference>
<evidence type="ECO:0000259" key="3">
    <source>
        <dbReference type="Pfam" id="PF01693"/>
    </source>
</evidence>
<keyword evidence="1" id="KW-0175">Coiled coil</keyword>
<evidence type="ECO:0000313" key="5">
    <source>
        <dbReference type="Proteomes" id="UP001341840"/>
    </source>
</evidence>
<accession>A0ABU6TVG3</accession>
<feature type="region of interest" description="Disordered" evidence="2">
    <location>
        <begin position="88"/>
        <end position="114"/>
    </location>
</feature>
<dbReference type="InterPro" id="IPR011320">
    <property type="entry name" value="RNase_H1_N"/>
</dbReference>
<dbReference type="SUPFAM" id="SSF55658">
    <property type="entry name" value="L9 N-domain-like"/>
    <property type="match status" value="1"/>
</dbReference>
<comment type="caution">
    <text evidence="4">The sequence shown here is derived from an EMBL/GenBank/DDBJ whole genome shotgun (WGS) entry which is preliminary data.</text>
</comment>
<dbReference type="Gene3D" id="3.40.970.10">
    <property type="entry name" value="Ribonuclease H1, N-terminal domain"/>
    <property type="match status" value="1"/>
</dbReference>
<evidence type="ECO:0000313" key="4">
    <source>
        <dbReference type="EMBL" id="MED6152440.1"/>
    </source>
</evidence>
<dbReference type="Proteomes" id="UP001341840">
    <property type="component" value="Unassembled WGS sequence"/>
</dbReference>
<sequence length="261" mass="29650">MSEEKYSYYAVRVGKVPGIYTSWLDCEEQVHKHKFCQFKGFNEFGEAVAYMRKGPKGGRSWRDDVKGGSPSGSLSGRLKTLVMESVGGSSSSAADQGSTQGHTETYDSNTSEGEEYVDVTQEGGVLITEDMEVCLMRACTKLQVGCPVFEIRERYSYGGHHTVAYKVDLRCSTKDVELEVHGSFFPEEKEARQDACFRILEKLLVCTGKKIVDYSYRAMMAARREINELRSQLATPLIQRLQEVERERDQLKEELDKFLQW</sequence>
<organism evidence="4 5">
    <name type="scientific">Stylosanthes scabra</name>
    <dbReference type="NCBI Taxonomy" id="79078"/>
    <lineage>
        <taxon>Eukaryota</taxon>
        <taxon>Viridiplantae</taxon>
        <taxon>Streptophyta</taxon>
        <taxon>Embryophyta</taxon>
        <taxon>Tracheophyta</taxon>
        <taxon>Spermatophyta</taxon>
        <taxon>Magnoliopsida</taxon>
        <taxon>eudicotyledons</taxon>
        <taxon>Gunneridae</taxon>
        <taxon>Pentapetalae</taxon>
        <taxon>rosids</taxon>
        <taxon>fabids</taxon>
        <taxon>Fabales</taxon>
        <taxon>Fabaceae</taxon>
        <taxon>Papilionoideae</taxon>
        <taxon>50 kb inversion clade</taxon>
        <taxon>dalbergioids sensu lato</taxon>
        <taxon>Dalbergieae</taxon>
        <taxon>Pterocarpus clade</taxon>
        <taxon>Stylosanthes</taxon>
    </lineage>
</organism>
<dbReference type="InterPro" id="IPR037056">
    <property type="entry name" value="RNase_H1_N_sf"/>
</dbReference>
<proteinExistence type="predicted"/>
<gene>
    <name evidence="4" type="ORF">PIB30_092118</name>
</gene>
<evidence type="ECO:0000256" key="1">
    <source>
        <dbReference type="SAM" id="Coils"/>
    </source>
</evidence>
<reference evidence="4 5" key="1">
    <citation type="journal article" date="2023" name="Plants (Basel)">
        <title>Bridging the Gap: Combining Genomics and Transcriptomics Approaches to Understand Stylosanthes scabra, an Orphan Legume from the Brazilian Caatinga.</title>
        <authorList>
            <person name="Ferreira-Neto J.R.C."/>
            <person name="da Silva M.D."/>
            <person name="Binneck E."/>
            <person name="de Melo N.F."/>
            <person name="da Silva R.H."/>
            <person name="de Melo A.L.T.M."/>
            <person name="Pandolfi V."/>
            <person name="Bustamante F.O."/>
            <person name="Brasileiro-Vidal A.C."/>
            <person name="Benko-Iseppon A.M."/>
        </authorList>
    </citation>
    <scope>NUCLEOTIDE SEQUENCE [LARGE SCALE GENOMIC DNA]</scope>
    <source>
        <tissue evidence="4">Leaves</tissue>
    </source>
</reference>
<name>A0ABU6TVG3_9FABA</name>
<protein>
    <recommendedName>
        <fullName evidence="3">Ribonuclease H1 N-terminal domain-containing protein</fullName>
    </recommendedName>
</protein>
<feature type="coiled-coil region" evidence="1">
    <location>
        <begin position="234"/>
        <end position="261"/>
    </location>
</feature>
<dbReference type="Pfam" id="PF01693">
    <property type="entry name" value="Cauli_VI"/>
    <property type="match status" value="1"/>
</dbReference>
<evidence type="ECO:0000256" key="2">
    <source>
        <dbReference type="SAM" id="MobiDB-lite"/>
    </source>
</evidence>
<feature type="domain" description="Ribonuclease H1 N-terminal" evidence="3">
    <location>
        <begin position="8"/>
        <end position="50"/>
    </location>
</feature>
<keyword evidence="5" id="KW-1185">Reference proteome</keyword>
<dbReference type="EMBL" id="JASCZI010092500">
    <property type="protein sequence ID" value="MED6152440.1"/>
    <property type="molecule type" value="Genomic_DNA"/>
</dbReference>
<feature type="compositionally biased region" description="Low complexity" evidence="2">
    <location>
        <begin position="67"/>
        <end position="76"/>
    </location>
</feature>
<feature type="compositionally biased region" description="Polar residues" evidence="2">
    <location>
        <begin position="102"/>
        <end position="111"/>
    </location>
</feature>